<dbReference type="Gene3D" id="3.40.50.720">
    <property type="entry name" value="NAD(P)-binding Rossmann-like Domain"/>
    <property type="match status" value="1"/>
</dbReference>
<sequence length="882" mass="91476">MLRRRMLPSLHAPRRGGFRDTALLRPGSVVLVAADGSAEAPVLARNLAAGGFRGRLMAVGPAWPGLESFPDIAALPATPDLAVLCLPPPALAAAMRALAEKGCHAAMVPGPAPDLGALEAATGVRALGQGSFGVAVPGIGLNATLSHIPIGKGRLGLVTQSSAIARAVLDWAAAESVGFSHVVGIGGNHGIGFAAILDWLARDPGTGAILLDLRRIRNRRMFVSAARAAARTRPVVALRAGGRLADASGEADAVMEAALRRAGVLRVAGLEDLFAAAETLARVRVPMRAGRPGSGDRIAVVTNGVGLGVLASDAALTGGARLAALSGPEVAALALGLPEGVGGANPLVLGPGEAVRLGEAAAMLAALPEVDAVVALHAPTPEADPDVVREALAAAVRANRGAPILVGWPGQATAGPQRARLAEAGVAAFPTPEAAVRGVLHLVQDRRNRAAAAELPAREVLELAPDRSRVESILAAVRAAGRLDLTEEEALAVLAAYGLPTVPGRAVAGPEEAADAAAMLGFPVVLKVLSPDIARKTEVGGVVLGLGSAAAVRQAAVAMAARVAAARPGARITGFLVQRQAGRGQELRLRLGEDAMFGPWIAFGRGGTAAEIDPDEGFDLPPLNLPLAHALIRRTRTARLLAGWRDHPPANIPAIADALVRLSQIAVDFPAIRTVGINPLVADGEGVMALDASIALRPEGERGFLAIPPYPSDLARPWRGRDGREVMVRPIRPEDAEAHAEAFRRLSAEDIRYRFFSALAELSPEQIARLTQIDYDREMAFVAVERGPAGADRTVGVARLIREPGGERGEFAVIVDPAWKGQGLARHLMERLFDWGRATGLAEIEGSVLAENRPMIAFVRALGFSVQPSAEDPEVVVARKRL</sequence>
<evidence type="ECO:0000256" key="2">
    <source>
        <dbReference type="ARBA" id="ARBA00022598"/>
    </source>
</evidence>
<dbReference type="Gene3D" id="3.40.630.30">
    <property type="match status" value="1"/>
</dbReference>
<dbReference type="InterPro" id="IPR032875">
    <property type="entry name" value="Succ_CoA_lig_flav_dom"/>
</dbReference>
<evidence type="ECO:0000256" key="3">
    <source>
        <dbReference type="ARBA" id="ARBA00022741"/>
    </source>
</evidence>
<evidence type="ECO:0000313" key="9">
    <source>
        <dbReference type="EMBL" id="MBB5689641.1"/>
    </source>
</evidence>
<keyword evidence="10" id="KW-1185">Reference proteome</keyword>
<dbReference type="GO" id="GO:0046872">
    <property type="term" value="F:metal ion binding"/>
    <property type="evidence" value="ECO:0007669"/>
    <property type="project" value="InterPro"/>
</dbReference>
<dbReference type="Proteomes" id="UP000562254">
    <property type="component" value="Unassembled WGS sequence"/>
</dbReference>
<comment type="similarity">
    <text evidence="5">In the N-terminal section; belongs to the acetate CoA ligase alpha subunit family.</text>
</comment>
<dbReference type="SUPFAM" id="SSF52210">
    <property type="entry name" value="Succinyl-CoA synthetase domains"/>
    <property type="match status" value="2"/>
</dbReference>
<dbReference type="Gene3D" id="3.40.50.261">
    <property type="entry name" value="Succinyl-CoA synthetase domains"/>
    <property type="match status" value="2"/>
</dbReference>
<dbReference type="InterPro" id="IPR036291">
    <property type="entry name" value="NAD(P)-bd_dom_sf"/>
</dbReference>
<evidence type="ECO:0000256" key="5">
    <source>
        <dbReference type="ARBA" id="ARBA00060888"/>
    </source>
</evidence>
<evidence type="ECO:0000256" key="1">
    <source>
        <dbReference type="ARBA" id="ARBA00022532"/>
    </source>
</evidence>
<evidence type="ECO:0000259" key="7">
    <source>
        <dbReference type="PROSITE" id="PS50975"/>
    </source>
</evidence>
<dbReference type="InterPro" id="IPR003781">
    <property type="entry name" value="CoA-bd"/>
</dbReference>
<dbReference type="InterPro" id="IPR011761">
    <property type="entry name" value="ATP-grasp"/>
</dbReference>
<dbReference type="Pfam" id="PF13607">
    <property type="entry name" value="Succ_CoA_lig"/>
    <property type="match status" value="1"/>
</dbReference>
<dbReference type="SUPFAM" id="SSF56059">
    <property type="entry name" value="Glutathione synthetase ATP-binding domain-like"/>
    <property type="match status" value="1"/>
</dbReference>
<evidence type="ECO:0000256" key="4">
    <source>
        <dbReference type="ARBA" id="ARBA00022840"/>
    </source>
</evidence>
<feature type="domain" description="N-acetyltransferase" evidence="8">
    <location>
        <begin position="726"/>
        <end position="882"/>
    </location>
</feature>
<dbReference type="InterPro" id="IPR051538">
    <property type="entry name" value="Acyl-CoA_Synth/Transferase"/>
</dbReference>
<dbReference type="SUPFAM" id="SSF51735">
    <property type="entry name" value="NAD(P)-binding Rossmann-fold domains"/>
    <property type="match status" value="1"/>
</dbReference>
<dbReference type="EMBL" id="JACIJE010000004">
    <property type="protein sequence ID" value="MBB5689641.1"/>
    <property type="molecule type" value="Genomic_DNA"/>
</dbReference>
<reference evidence="9 10" key="1">
    <citation type="submission" date="2020-08" db="EMBL/GenBank/DDBJ databases">
        <title>Genomic Encyclopedia of Type Strains, Phase IV (KMG-IV): sequencing the most valuable type-strain genomes for metagenomic binning, comparative biology and taxonomic classification.</title>
        <authorList>
            <person name="Goeker M."/>
        </authorList>
    </citation>
    <scope>NUCLEOTIDE SEQUENCE [LARGE SCALE GENOMIC DNA]</scope>
    <source>
        <strain evidence="9 10">DSM 25895</strain>
    </source>
</reference>
<gene>
    <name evidence="9" type="ORF">FHS88_001766</name>
</gene>
<keyword evidence="9" id="KW-0808">Transferase</keyword>
<dbReference type="SMART" id="SM00881">
    <property type="entry name" value="CoA_binding"/>
    <property type="match status" value="1"/>
</dbReference>
<proteinExistence type="inferred from homology"/>
<dbReference type="InterPro" id="IPR016181">
    <property type="entry name" value="Acyl_CoA_acyltransferase"/>
</dbReference>
<dbReference type="Gene3D" id="3.30.1490.20">
    <property type="entry name" value="ATP-grasp fold, A domain"/>
    <property type="match status" value="1"/>
</dbReference>
<dbReference type="PANTHER" id="PTHR43334:SF1">
    <property type="entry name" value="3-HYDROXYPROPIONATE--COA LIGASE [ADP-FORMING]"/>
    <property type="match status" value="1"/>
</dbReference>
<dbReference type="GO" id="GO:0005524">
    <property type="term" value="F:ATP binding"/>
    <property type="evidence" value="ECO:0007669"/>
    <property type="project" value="UniProtKB-UniRule"/>
</dbReference>
<accession>A0A840Y0V0</accession>
<dbReference type="InterPro" id="IPR000182">
    <property type="entry name" value="GNAT_dom"/>
</dbReference>
<dbReference type="CDD" id="cd04301">
    <property type="entry name" value="NAT_SF"/>
    <property type="match status" value="1"/>
</dbReference>
<name>A0A840Y0V0_9PROT</name>
<dbReference type="SUPFAM" id="SSF55729">
    <property type="entry name" value="Acyl-CoA N-acyltransferases (Nat)"/>
    <property type="match status" value="1"/>
</dbReference>
<dbReference type="Gene3D" id="3.30.470.20">
    <property type="entry name" value="ATP-grasp fold, B domain"/>
    <property type="match status" value="1"/>
</dbReference>
<dbReference type="AlphaFoldDB" id="A0A840Y0V0"/>
<dbReference type="GO" id="GO:0016874">
    <property type="term" value="F:ligase activity"/>
    <property type="evidence" value="ECO:0007669"/>
    <property type="project" value="UniProtKB-KW"/>
</dbReference>
<keyword evidence="3 6" id="KW-0547">Nucleotide-binding</keyword>
<protein>
    <submittedName>
        <fullName evidence="9">Acetyltransferase</fullName>
    </submittedName>
</protein>
<dbReference type="Pfam" id="PF00583">
    <property type="entry name" value="Acetyltransf_1"/>
    <property type="match status" value="1"/>
</dbReference>
<dbReference type="PROSITE" id="PS50975">
    <property type="entry name" value="ATP_GRASP"/>
    <property type="match status" value="1"/>
</dbReference>
<dbReference type="GO" id="GO:0006099">
    <property type="term" value="P:tricarboxylic acid cycle"/>
    <property type="evidence" value="ECO:0007669"/>
    <property type="project" value="UniProtKB-KW"/>
</dbReference>
<dbReference type="PANTHER" id="PTHR43334">
    <property type="entry name" value="ACETATE--COA LIGASE [ADP-FORMING]"/>
    <property type="match status" value="1"/>
</dbReference>
<dbReference type="FunFam" id="3.30.1490.20:FF:000020">
    <property type="entry name" value="Protein lysine acetyltransferase"/>
    <property type="match status" value="1"/>
</dbReference>
<evidence type="ECO:0000256" key="6">
    <source>
        <dbReference type="PROSITE-ProRule" id="PRU00409"/>
    </source>
</evidence>
<evidence type="ECO:0000259" key="8">
    <source>
        <dbReference type="PROSITE" id="PS51186"/>
    </source>
</evidence>
<comment type="caution">
    <text evidence="9">The sequence shown here is derived from an EMBL/GenBank/DDBJ whole genome shotgun (WGS) entry which is preliminary data.</text>
</comment>
<feature type="domain" description="ATP-grasp" evidence="7">
    <location>
        <begin position="491"/>
        <end position="527"/>
    </location>
</feature>
<keyword evidence="1" id="KW-0816">Tricarboxylic acid cycle</keyword>
<dbReference type="Pfam" id="PF13549">
    <property type="entry name" value="ATP-grasp_5"/>
    <property type="match status" value="1"/>
</dbReference>
<organism evidence="9 10">
    <name type="scientific">Neoroseomonas alkaliterrae</name>
    <dbReference type="NCBI Taxonomy" id="1452450"/>
    <lineage>
        <taxon>Bacteria</taxon>
        <taxon>Pseudomonadati</taxon>
        <taxon>Pseudomonadota</taxon>
        <taxon>Alphaproteobacteria</taxon>
        <taxon>Acetobacterales</taxon>
        <taxon>Acetobacteraceae</taxon>
        <taxon>Neoroseomonas</taxon>
    </lineage>
</organism>
<dbReference type="PROSITE" id="PS51186">
    <property type="entry name" value="GNAT"/>
    <property type="match status" value="1"/>
</dbReference>
<keyword evidence="4 6" id="KW-0067">ATP-binding</keyword>
<evidence type="ECO:0000313" key="10">
    <source>
        <dbReference type="Proteomes" id="UP000562254"/>
    </source>
</evidence>
<dbReference type="InterPro" id="IPR013815">
    <property type="entry name" value="ATP_grasp_subdomain_1"/>
</dbReference>
<dbReference type="GO" id="GO:0016747">
    <property type="term" value="F:acyltransferase activity, transferring groups other than amino-acyl groups"/>
    <property type="evidence" value="ECO:0007669"/>
    <property type="project" value="InterPro"/>
</dbReference>
<dbReference type="InterPro" id="IPR016102">
    <property type="entry name" value="Succinyl-CoA_synth-like"/>
</dbReference>
<keyword evidence="2" id="KW-0436">Ligase</keyword>